<organism evidence="3 4">
    <name type="scientific">Takifugu flavidus</name>
    <name type="common">sansaifugu</name>
    <dbReference type="NCBI Taxonomy" id="433684"/>
    <lineage>
        <taxon>Eukaryota</taxon>
        <taxon>Metazoa</taxon>
        <taxon>Chordata</taxon>
        <taxon>Craniata</taxon>
        <taxon>Vertebrata</taxon>
        <taxon>Euteleostomi</taxon>
        <taxon>Actinopterygii</taxon>
        <taxon>Neopterygii</taxon>
        <taxon>Teleostei</taxon>
        <taxon>Neoteleostei</taxon>
        <taxon>Acanthomorphata</taxon>
        <taxon>Eupercaria</taxon>
        <taxon>Tetraodontiformes</taxon>
        <taxon>Tetradontoidea</taxon>
        <taxon>Tetraodontidae</taxon>
        <taxon>Takifugu</taxon>
    </lineage>
</organism>
<evidence type="ECO:0000256" key="2">
    <source>
        <dbReference type="SAM" id="MobiDB-lite"/>
    </source>
</evidence>
<gene>
    <name evidence="3" type="ORF">D4764_16G0009260</name>
</gene>
<keyword evidence="4" id="KW-1185">Reference proteome</keyword>
<accession>A0A5C6P0I2</accession>
<evidence type="ECO:0000313" key="3">
    <source>
        <dbReference type="EMBL" id="TWW72429.1"/>
    </source>
</evidence>
<evidence type="ECO:0000256" key="1">
    <source>
        <dbReference type="SAM" id="Coils"/>
    </source>
</evidence>
<name>A0A5C6P0I2_9TELE</name>
<comment type="caution">
    <text evidence="3">The sequence shown here is derived from an EMBL/GenBank/DDBJ whole genome shotgun (WGS) entry which is preliminary data.</text>
</comment>
<evidence type="ECO:0000313" key="4">
    <source>
        <dbReference type="Proteomes" id="UP000324091"/>
    </source>
</evidence>
<feature type="coiled-coil region" evidence="1">
    <location>
        <begin position="291"/>
        <end position="374"/>
    </location>
</feature>
<dbReference type="EMBL" id="RHFK02000008">
    <property type="protein sequence ID" value="TWW72429.1"/>
    <property type="molecule type" value="Genomic_DNA"/>
</dbReference>
<keyword evidence="1" id="KW-0175">Coiled coil</keyword>
<sequence length="484" mass="56883">MKSNQRKSAKSGREKDIEDENSPSFLRWQVKTLLSENFKCRQQFVDQSVKQEQIKKCLEDETEALKAELQSVKEERNSLKARLQQSLNNEESAKKTISNLEHDLEKRKRATEKLTLDFSQYRENSERNVEQLKEQLSNTNAKMEEERNRFNKGINEHNKEIKRVKKMANVLRTEYSNLMNSHKKTLAKFKLVLELDGVANGVLSNKLHTIEGDLKEKELEKIESFKRRLNLKDEKIRKLEELKALKGIVEQLNATVEENLKTIEGKNSEIETMMGEMRDIVTKHNMKGQMNAVLECKLTDAQDQIKVLEEAKGERDLTAKSLLEEKLQSAEENRKLLDTLVQSRNRLRLREKNNKKLDSKVRELEREQSQFRADLHACVSLMSKPKELKSKLAALKRRYINDEFEIKIAKDTEVEYQNRIKELEYKLECQVKISQNREKAMKKMHQRMESLDTLAAAREVHYIQLLNTEIIKTQDLQKKIQEEK</sequence>
<feature type="coiled-coil region" evidence="1">
    <location>
        <begin position="55"/>
        <end position="174"/>
    </location>
</feature>
<dbReference type="AlphaFoldDB" id="A0A5C6P0I2"/>
<dbReference type="Proteomes" id="UP000324091">
    <property type="component" value="Chromosome 16"/>
</dbReference>
<reference evidence="3 4" key="1">
    <citation type="submission" date="2019-04" db="EMBL/GenBank/DDBJ databases">
        <title>Chromosome genome assembly for Takifugu flavidus.</title>
        <authorList>
            <person name="Xiao S."/>
        </authorList>
    </citation>
    <scope>NUCLEOTIDE SEQUENCE [LARGE SCALE GENOMIC DNA]</scope>
    <source>
        <strain evidence="3">HTHZ2018</strain>
        <tissue evidence="3">Muscle</tissue>
    </source>
</reference>
<proteinExistence type="predicted"/>
<feature type="compositionally biased region" description="Basic residues" evidence="2">
    <location>
        <begin position="1"/>
        <end position="10"/>
    </location>
</feature>
<protein>
    <submittedName>
        <fullName evidence="3">Uncharacterized protein</fullName>
    </submittedName>
</protein>
<feature type="region of interest" description="Disordered" evidence="2">
    <location>
        <begin position="1"/>
        <end position="21"/>
    </location>
</feature>